<feature type="transmembrane region" description="Helical" evidence="4">
    <location>
        <begin position="25"/>
        <end position="48"/>
    </location>
</feature>
<keyword evidence="6" id="KW-1185">Reference proteome</keyword>
<evidence type="ECO:0000256" key="3">
    <source>
        <dbReference type="ARBA" id="ARBA00023136"/>
    </source>
</evidence>
<evidence type="ECO:0000256" key="4">
    <source>
        <dbReference type="SAM" id="Phobius"/>
    </source>
</evidence>
<protein>
    <recommendedName>
        <fullName evidence="7">WAT1-related protein</fullName>
    </recommendedName>
</protein>
<dbReference type="EMBL" id="JBGMDY010000008">
    <property type="protein sequence ID" value="KAL2323942.1"/>
    <property type="molecule type" value="Genomic_DNA"/>
</dbReference>
<gene>
    <name evidence="5" type="ORF">Fmac_023000</name>
</gene>
<dbReference type="AlphaFoldDB" id="A0ABD1LKB0"/>
<keyword evidence="1 4" id="KW-0812">Transmembrane</keyword>
<evidence type="ECO:0000313" key="6">
    <source>
        <dbReference type="Proteomes" id="UP001603857"/>
    </source>
</evidence>
<feature type="transmembrane region" description="Helical" evidence="4">
    <location>
        <begin position="54"/>
        <end position="77"/>
    </location>
</feature>
<feature type="transmembrane region" description="Helical" evidence="4">
    <location>
        <begin position="89"/>
        <end position="107"/>
    </location>
</feature>
<accession>A0ABD1LKB0</accession>
<keyword evidence="3 4" id="KW-0472">Membrane</keyword>
<name>A0ABD1LKB0_9FABA</name>
<evidence type="ECO:0008006" key="7">
    <source>
        <dbReference type="Google" id="ProtNLM"/>
    </source>
</evidence>
<dbReference type="InterPro" id="IPR030184">
    <property type="entry name" value="WAT1-related"/>
</dbReference>
<comment type="caution">
    <text evidence="5">The sequence shown here is derived from an EMBL/GenBank/DDBJ whole genome shotgun (WGS) entry which is preliminary data.</text>
</comment>
<dbReference type="Proteomes" id="UP001603857">
    <property type="component" value="Unassembled WGS sequence"/>
</dbReference>
<evidence type="ECO:0000256" key="2">
    <source>
        <dbReference type="ARBA" id="ARBA00022989"/>
    </source>
</evidence>
<evidence type="ECO:0000313" key="5">
    <source>
        <dbReference type="EMBL" id="KAL2323942.1"/>
    </source>
</evidence>
<reference evidence="5 6" key="1">
    <citation type="submission" date="2024-08" db="EMBL/GenBank/DDBJ databases">
        <title>Insights into the chromosomal genome structure of Flemingia macrophylla.</title>
        <authorList>
            <person name="Ding Y."/>
            <person name="Zhao Y."/>
            <person name="Bi W."/>
            <person name="Wu M."/>
            <person name="Zhao G."/>
            <person name="Gong Y."/>
            <person name="Li W."/>
            <person name="Zhang P."/>
        </authorList>
    </citation>
    <scope>NUCLEOTIDE SEQUENCE [LARGE SCALE GENOMIC DNA]</scope>
    <source>
        <strain evidence="5">DYQJB</strain>
        <tissue evidence="5">Leaf</tissue>
    </source>
</reference>
<evidence type="ECO:0000256" key="1">
    <source>
        <dbReference type="ARBA" id="ARBA00022692"/>
    </source>
</evidence>
<sequence>MSKNCLTANGEKKCFSMKDYGGDEFLAEMMIVGNCMFFFLVSLFQVLFSGYTSATFSCAFLNMVPVFTFIMAVPFGIEKVNMQSKSGKAKVMGTFVCIGGALLLVLYKGMPLVNQQSQHVAIKITSTPLTAKLEKWIIGGNLPGKVDLFNLSYDFPPFLHSIAPNVSLSAISSIAGSAMVIAGMYIVLWGKSKEE</sequence>
<feature type="transmembrane region" description="Helical" evidence="4">
    <location>
        <begin position="166"/>
        <end position="188"/>
    </location>
</feature>
<dbReference type="PANTHER" id="PTHR31218">
    <property type="entry name" value="WAT1-RELATED PROTEIN"/>
    <property type="match status" value="1"/>
</dbReference>
<organism evidence="5 6">
    <name type="scientific">Flemingia macrophylla</name>
    <dbReference type="NCBI Taxonomy" id="520843"/>
    <lineage>
        <taxon>Eukaryota</taxon>
        <taxon>Viridiplantae</taxon>
        <taxon>Streptophyta</taxon>
        <taxon>Embryophyta</taxon>
        <taxon>Tracheophyta</taxon>
        <taxon>Spermatophyta</taxon>
        <taxon>Magnoliopsida</taxon>
        <taxon>eudicotyledons</taxon>
        <taxon>Gunneridae</taxon>
        <taxon>Pentapetalae</taxon>
        <taxon>rosids</taxon>
        <taxon>fabids</taxon>
        <taxon>Fabales</taxon>
        <taxon>Fabaceae</taxon>
        <taxon>Papilionoideae</taxon>
        <taxon>50 kb inversion clade</taxon>
        <taxon>NPAAA clade</taxon>
        <taxon>indigoferoid/millettioid clade</taxon>
        <taxon>Phaseoleae</taxon>
        <taxon>Flemingia</taxon>
    </lineage>
</organism>
<keyword evidence="2 4" id="KW-1133">Transmembrane helix</keyword>
<proteinExistence type="predicted"/>